<protein>
    <submittedName>
        <fullName evidence="2">Uncharacterized protein</fullName>
    </submittedName>
</protein>
<dbReference type="EMBL" id="JAPFQI010000021">
    <property type="protein sequence ID" value="MCW8087752.1"/>
    <property type="molecule type" value="Genomic_DNA"/>
</dbReference>
<sequence>MRRRVLWMNLLFAAGLALILPWFAAGVLAHWWGPARGTFWATQHAYAVRTFWVGVLGLVGGAVSGLWPILVLAWLWCAARVTRQWMFWEGEDWVADPGRFL</sequence>
<reference evidence="2 3" key="1">
    <citation type="submission" date="2022-10" db="EMBL/GenBank/DDBJ databases">
        <title>Roseococcus glaciei nov., sp. nov., isolated from glacier.</title>
        <authorList>
            <person name="Liu Q."/>
            <person name="Xin Y.-H."/>
        </authorList>
    </citation>
    <scope>NUCLEOTIDE SEQUENCE [LARGE SCALE GENOMIC DNA]</scope>
    <source>
        <strain evidence="2 3">MDT2-1-1</strain>
    </source>
</reference>
<evidence type="ECO:0000313" key="3">
    <source>
        <dbReference type="Proteomes" id="UP001526430"/>
    </source>
</evidence>
<feature type="transmembrane region" description="Helical" evidence="1">
    <location>
        <begin position="53"/>
        <end position="77"/>
    </location>
</feature>
<evidence type="ECO:0000313" key="2">
    <source>
        <dbReference type="EMBL" id="MCW8087752.1"/>
    </source>
</evidence>
<keyword evidence="1" id="KW-0472">Membrane</keyword>
<evidence type="ECO:0000256" key="1">
    <source>
        <dbReference type="SAM" id="Phobius"/>
    </source>
</evidence>
<dbReference type="Proteomes" id="UP001526430">
    <property type="component" value="Unassembled WGS sequence"/>
</dbReference>
<keyword evidence="1" id="KW-0812">Transmembrane</keyword>
<proteinExistence type="predicted"/>
<dbReference type="RefSeq" id="WP_301591958.1">
    <property type="nucleotide sequence ID" value="NZ_JAPFQI010000021.1"/>
</dbReference>
<keyword evidence="3" id="KW-1185">Reference proteome</keyword>
<gene>
    <name evidence="2" type="ORF">OF850_19270</name>
</gene>
<organism evidence="2 3">
    <name type="scientific">Sabulicella glaciei</name>
    <dbReference type="NCBI Taxonomy" id="2984948"/>
    <lineage>
        <taxon>Bacteria</taxon>
        <taxon>Pseudomonadati</taxon>
        <taxon>Pseudomonadota</taxon>
        <taxon>Alphaproteobacteria</taxon>
        <taxon>Acetobacterales</taxon>
        <taxon>Acetobacteraceae</taxon>
        <taxon>Sabulicella</taxon>
    </lineage>
</organism>
<accession>A0ABT3P015</accession>
<keyword evidence="1" id="KW-1133">Transmembrane helix</keyword>
<comment type="caution">
    <text evidence="2">The sequence shown here is derived from an EMBL/GenBank/DDBJ whole genome shotgun (WGS) entry which is preliminary data.</text>
</comment>
<name>A0ABT3P015_9PROT</name>